<dbReference type="Proteomes" id="UP000007151">
    <property type="component" value="Unassembled WGS sequence"/>
</dbReference>
<dbReference type="KEGG" id="dpl:KGM_210619"/>
<dbReference type="InParanoid" id="A0A212FH55"/>
<gene>
    <name evidence="1" type="ORF">KGM_210619</name>
</gene>
<evidence type="ECO:0000313" key="2">
    <source>
        <dbReference type="Proteomes" id="UP000007151"/>
    </source>
</evidence>
<comment type="caution">
    <text evidence="1">The sequence shown here is derived from an EMBL/GenBank/DDBJ whole genome shotgun (WGS) entry which is preliminary data.</text>
</comment>
<reference evidence="1 2" key="1">
    <citation type="journal article" date="2011" name="Cell">
        <title>The monarch butterfly genome yields insights into long-distance migration.</title>
        <authorList>
            <person name="Zhan S."/>
            <person name="Merlin C."/>
            <person name="Boore J.L."/>
            <person name="Reppert S.M."/>
        </authorList>
    </citation>
    <scope>NUCLEOTIDE SEQUENCE [LARGE SCALE GENOMIC DNA]</scope>
    <source>
        <strain evidence="1">F-2</strain>
    </source>
</reference>
<sequence>MRLTDKREPLQLDGVFEKIQVTEKNARNAIAVPMRSHRDSLDT</sequence>
<proteinExistence type="predicted"/>
<evidence type="ECO:0000313" key="1">
    <source>
        <dbReference type="EMBL" id="OWR53076.1"/>
    </source>
</evidence>
<name>A0A212FH55_DANPL</name>
<protein>
    <submittedName>
        <fullName evidence="1">Uncharacterized protein</fullName>
    </submittedName>
</protein>
<accession>A0A212FH55</accession>
<dbReference type="EMBL" id="AGBW02008531">
    <property type="protein sequence ID" value="OWR53076.1"/>
    <property type="molecule type" value="Genomic_DNA"/>
</dbReference>
<keyword evidence="2" id="KW-1185">Reference proteome</keyword>
<organism evidence="1 2">
    <name type="scientific">Danaus plexippus plexippus</name>
    <dbReference type="NCBI Taxonomy" id="278856"/>
    <lineage>
        <taxon>Eukaryota</taxon>
        <taxon>Metazoa</taxon>
        <taxon>Ecdysozoa</taxon>
        <taxon>Arthropoda</taxon>
        <taxon>Hexapoda</taxon>
        <taxon>Insecta</taxon>
        <taxon>Pterygota</taxon>
        <taxon>Neoptera</taxon>
        <taxon>Endopterygota</taxon>
        <taxon>Lepidoptera</taxon>
        <taxon>Glossata</taxon>
        <taxon>Ditrysia</taxon>
        <taxon>Papilionoidea</taxon>
        <taxon>Nymphalidae</taxon>
        <taxon>Danainae</taxon>
        <taxon>Danaini</taxon>
        <taxon>Danaina</taxon>
        <taxon>Danaus</taxon>
        <taxon>Danaus</taxon>
    </lineage>
</organism>
<dbReference type="AlphaFoldDB" id="A0A212FH55"/>